<evidence type="ECO:0000313" key="2">
    <source>
        <dbReference type="EMBL" id="MDQ6598119.1"/>
    </source>
</evidence>
<dbReference type="EMBL" id="JAVGVR010000001">
    <property type="protein sequence ID" value="MDQ6598119.1"/>
    <property type="molecule type" value="Genomic_DNA"/>
</dbReference>
<evidence type="ECO:0000313" key="3">
    <source>
        <dbReference type="Proteomes" id="UP001178888"/>
    </source>
</evidence>
<gene>
    <name evidence="2" type="ORF">RCG21_17450</name>
</gene>
<proteinExistence type="predicted"/>
<protein>
    <submittedName>
        <fullName evidence="2">DUF262 domain-containing protein</fullName>
    </submittedName>
</protein>
<dbReference type="Proteomes" id="UP001178888">
    <property type="component" value="Unassembled WGS sequence"/>
</dbReference>
<comment type="caution">
    <text evidence="2">The sequence shown here is derived from an EMBL/GenBank/DDBJ whole genome shotgun (WGS) entry which is preliminary data.</text>
</comment>
<name>A0AA90QXQ3_9BACI</name>
<dbReference type="PANTHER" id="PTHR37292">
    <property type="entry name" value="VNG6097C"/>
    <property type="match status" value="1"/>
</dbReference>
<feature type="domain" description="GmrSD restriction endonucleases N-terminal" evidence="1">
    <location>
        <begin position="13"/>
        <end position="215"/>
    </location>
</feature>
<dbReference type="RefSeq" id="WP_308913502.1">
    <property type="nucleotide sequence ID" value="NZ_JAVGVR010000001.1"/>
</dbReference>
<dbReference type="AlphaFoldDB" id="A0AA90QXQ3"/>
<evidence type="ECO:0000259" key="1">
    <source>
        <dbReference type="Pfam" id="PF03235"/>
    </source>
</evidence>
<dbReference type="InterPro" id="IPR004919">
    <property type="entry name" value="GmrSD_N"/>
</dbReference>
<accession>A0AA90QXQ3</accession>
<organism evidence="2 3">
    <name type="scientific">Bacillus salipaludis</name>
    <dbReference type="NCBI Taxonomy" id="2547811"/>
    <lineage>
        <taxon>Bacteria</taxon>
        <taxon>Bacillati</taxon>
        <taxon>Bacillota</taxon>
        <taxon>Bacilli</taxon>
        <taxon>Bacillales</taxon>
        <taxon>Bacillaceae</taxon>
        <taxon>Bacillus</taxon>
    </lineage>
</organism>
<dbReference type="Pfam" id="PF03235">
    <property type="entry name" value="GmrSD_N"/>
    <property type="match status" value="1"/>
</dbReference>
<sequence>MSNYNVNNSTVESIISWIKNKMIAIPEIQRPFVWDASKVRDLMDSLYKNYPVGYIITWQNPDTKLKDGSLSMGKKILIDGQQRITALTAAITGHEVVDSNYKKKKIRIAFNPIEEKFEVQNPAILKNVKWIPDISDVFSPGFNSFSYINEYCSSNPEMDHNEMNRVLQKLMQVKYSSIGMIELSHNLDIETVTEIFIRINSAGVVLSQADFAMSKITVNESYEGPQIRKTIDYFCHLIKNPADYSNIENNDTDFASTSNFQKIKWVKDYHSSIYEPSYSDLLRVAFTYKFLRGKISNLVSLLSGRDFETREYREDIIESSFKTLKDGVLEFISETNFKRFVMIVKSSGIITPKLIRSKNALNFAYTLFLLMREKNIDGNEINQIVRKWLVLSVLTERYSGSPETMFEFDIRRFNLADKPMNYLKSIEAGELSDAYWNNILVTNLDTSVTSSPYFNLFIMAQIYDKDNAFLSKSITVSHLIEERGDVHHIFPKKYLQKSGINYRGKYNQIANYVYTEQIVNLSIKDKAPSNYMELVKVQCNGGPIAIGEITNEDELKSNMEMNCIPLSIFNLDFTDYEEFLKERRQLMATKIRRFYEKL</sequence>
<keyword evidence="3" id="KW-1185">Reference proteome</keyword>
<reference evidence="2" key="1">
    <citation type="submission" date="2023-08" db="EMBL/GenBank/DDBJ databases">
        <title>Nitrogen cycling bacteria in agricultural field soils.</title>
        <authorList>
            <person name="Jang J."/>
        </authorList>
    </citation>
    <scope>NUCLEOTIDE SEQUENCE</scope>
    <source>
        <strain evidence="2">PS3-36</strain>
    </source>
</reference>
<dbReference type="PANTHER" id="PTHR37292:SF2">
    <property type="entry name" value="DUF262 DOMAIN-CONTAINING PROTEIN"/>
    <property type="match status" value="1"/>
</dbReference>